<dbReference type="PANTHER" id="PTHR12787:SF0">
    <property type="entry name" value="RIBOSOMAL RNA-PROCESSING PROTEIN 8"/>
    <property type="match status" value="1"/>
</dbReference>
<dbReference type="AlphaFoldDB" id="F6WNH2"/>
<evidence type="ECO:0000256" key="4">
    <source>
        <dbReference type="ARBA" id="ARBA00022552"/>
    </source>
</evidence>
<reference evidence="11" key="3">
    <citation type="submission" date="2025-08" db="UniProtKB">
        <authorList>
            <consortium name="Ensembl"/>
        </authorList>
    </citation>
    <scope>IDENTIFICATION</scope>
</reference>
<dbReference type="Ensembl" id="ENSCINT00000006739.3">
    <property type="protein sequence ID" value="ENSCINP00000006739.3"/>
    <property type="gene ID" value="ENSCING00000003281.3"/>
</dbReference>
<dbReference type="GO" id="GO:0008168">
    <property type="term" value="F:methyltransferase activity"/>
    <property type="evidence" value="ECO:0007669"/>
    <property type="project" value="UniProtKB-KW"/>
</dbReference>
<dbReference type="InterPro" id="IPR042036">
    <property type="entry name" value="RRP8_N"/>
</dbReference>
<dbReference type="InterPro" id="IPR007823">
    <property type="entry name" value="RRP8"/>
</dbReference>
<keyword evidence="8 9" id="KW-0539">Nucleus</keyword>
<keyword evidence="12" id="KW-1185">Reference proteome</keyword>
<keyword evidence="7 9" id="KW-0949">S-adenosyl-L-methionine</keyword>
<dbReference type="Pfam" id="PF05148">
    <property type="entry name" value="Methyltransf_8"/>
    <property type="match status" value="1"/>
</dbReference>
<feature type="compositionally biased region" description="Basic residues" evidence="10">
    <location>
        <begin position="108"/>
        <end position="117"/>
    </location>
</feature>
<accession>F6WNH2</accession>
<dbReference type="Gene3D" id="3.40.50.150">
    <property type="entry name" value="Vaccinia Virus protein VP39"/>
    <property type="match status" value="1"/>
</dbReference>
<dbReference type="Gene3D" id="1.10.10.2150">
    <property type="entry name" value="Ribosomal RNA-processing protein 8, N-terminal domain"/>
    <property type="match status" value="1"/>
</dbReference>
<evidence type="ECO:0000256" key="6">
    <source>
        <dbReference type="ARBA" id="ARBA00022679"/>
    </source>
</evidence>
<dbReference type="InterPro" id="IPR029063">
    <property type="entry name" value="SAM-dependent_MTases_sf"/>
</dbReference>
<evidence type="ECO:0000256" key="7">
    <source>
        <dbReference type="ARBA" id="ARBA00022691"/>
    </source>
</evidence>
<proteinExistence type="inferred from homology"/>
<comment type="subcellular location">
    <subcellularLocation>
        <location evidence="1 9">Nucleus</location>
        <location evidence="1 9">Nucleolus</location>
    </subcellularLocation>
</comment>
<dbReference type="Proteomes" id="UP000008144">
    <property type="component" value="Chromosome 9"/>
</dbReference>
<keyword evidence="5 9" id="KW-0489">Methyltransferase</keyword>
<keyword evidence="4 9" id="KW-0698">rRNA processing</keyword>
<dbReference type="EMBL" id="EAAA01002867">
    <property type="status" value="NOT_ANNOTATED_CDS"/>
    <property type="molecule type" value="Genomic_DNA"/>
</dbReference>
<evidence type="ECO:0000256" key="5">
    <source>
        <dbReference type="ARBA" id="ARBA00022603"/>
    </source>
</evidence>
<evidence type="ECO:0000313" key="11">
    <source>
        <dbReference type="Ensembl" id="ENSCINP00000006739.3"/>
    </source>
</evidence>
<dbReference type="PANTHER" id="PTHR12787">
    <property type="entry name" value="RIBOSOMAL RNA-PROCESSING PROTEIN 8"/>
    <property type="match status" value="1"/>
</dbReference>
<dbReference type="FunFam" id="1.10.10.2150:FF:000001">
    <property type="entry name" value="Ribosomal RNA-processing protein 8"/>
    <property type="match status" value="1"/>
</dbReference>
<reference evidence="12" key="1">
    <citation type="journal article" date="2002" name="Science">
        <title>The draft genome of Ciona intestinalis: insights into chordate and vertebrate origins.</title>
        <authorList>
            <person name="Dehal P."/>
            <person name="Satou Y."/>
            <person name="Campbell R.K."/>
            <person name="Chapman J."/>
            <person name="Degnan B."/>
            <person name="De Tomaso A."/>
            <person name="Davidson B."/>
            <person name="Di Gregorio A."/>
            <person name="Gelpke M."/>
            <person name="Goodstein D.M."/>
            <person name="Harafuji N."/>
            <person name="Hastings K.E."/>
            <person name="Ho I."/>
            <person name="Hotta K."/>
            <person name="Huang W."/>
            <person name="Kawashima T."/>
            <person name="Lemaire P."/>
            <person name="Martinez D."/>
            <person name="Meinertzhagen I.A."/>
            <person name="Necula S."/>
            <person name="Nonaka M."/>
            <person name="Putnam N."/>
            <person name="Rash S."/>
            <person name="Saiga H."/>
            <person name="Satake M."/>
            <person name="Terry A."/>
            <person name="Yamada L."/>
            <person name="Wang H.G."/>
            <person name="Awazu S."/>
            <person name="Azumi K."/>
            <person name="Boore J."/>
            <person name="Branno M."/>
            <person name="Chin-Bow S."/>
            <person name="DeSantis R."/>
            <person name="Doyle S."/>
            <person name="Francino P."/>
            <person name="Keys D.N."/>
            <person name="Haga S."/>
            <person name="Hayashi H."/>
            <person name="Hino K."/>
            <person name="Imai K.S."/>
            <person name="Inaba K."/>
            <person name="Kano S."/>
            <person name="Kobayashi K."/>
            <person name="Kobayashi M."/>
            <person name="Lee B.I."/>
            <person name="Makabe K.W."/>
            <person name="Manohar C."/>
            <person name="Matassi G."/>
            <person name="Medina M."/>
            <person name="Mochizuki Y."/>
            <person name="Mount S."/>
            <person name="Morishita T."/>
            <person name="Miura S."/>
            <person name="Nakayama A."/>
            <person name="Nishizaka S."/>
            <person name="Nomoto H."/>
            <person name="Ohta F."/>
            <person name="Oishi K."/>
            <person name="Rigoutsos I."/>
            <person name="Sano M."/>
            <person name="Sasaki A."/>
            <person name="Sasakura Y."/>
            <person name="Shoguchi E."/>
            <person name="Shin-i T."/>
            <person name="Spagnuolo A."/>
            <person name="Stainier D."/>
            <person name="Suzuki M.M."/>
            <person name="Tassy O."/>
            <person name="Takatori N."/>
            <person name="Tokuoka M."/>
            <person name="Yagi K."/>
            <person name="Yoshizaki F."/>
            <person name="Wada S."/>
            <person name="Zhang C."/>
            <person name="Hyatt P.D."/>
            <person name="Larimer F."/>
            <person name="Detter C."/>
            <person name="Doggett N."/>
            <person name="Glavina T."/>
            <person name="Hawkins T."/>
            <person name="Richardson P."/>
            <person name="Lucas S."/>
            <person name="Kohara Y."/>
            <person name="Levine M."/>
            <person name="Satoh N."/>
            <person name="Rokhsar D.S."/>
        </authorList>
    </citation>
    <scope>NUCLEOTIDE SEQUENCE [LARGE SCALE GENOMIC DNA]</scope>
</reference>
<evidence type="ECO:0000256" key="3">
    <source>
        <dbReference type="ARBA" id="ARBA00020203"/>
    </source>
</evidence>
<dbReference type="SUPFAM" id="SSF53335">
    <property type="entry name" value="S-adenosyl-L-methionine-dependent methyltransferases"/>
    <property type="match status" value="1"/>
</dbReference>
<dbReference type="EC" id="2.1.1.-" evidence="9"/>
<evidence type="ECO:0000256" key="2">
    <source>
        <dbReference type="ARBA" id="ARBA00006301"/>
    </source>
</evidence>
<feature type="compositionally biased region" description="Basic residues" evidence="10">
    <location>
        <begin position="46"/>
        <end position="62"/>
    </location>
</feature>
<dbReference type="SMR" id="F6WNH2"/>
<dbReference type="STRING" id="7719.ENSCINP00000006739"/>
<comment type="function">
    <text evidence="9">Probable methyltransferase required to silence rDNA.</text>
</comment>
<dbReference type="GO" id="GO:0005730">
    <property type="term" value="C:nucleolus"/>
    <property type="evidence" value="ECO:0007669"/>
    <property type="project" value="UniProtKB-SubCell"/>
</dbReference>
<reference evidence="11" key="4">
    <citation type="submission" date="2025-09" db="UniProtKB">
        <authorList>
            <consortium name="Ensembl"/>
        </authorList>
    </citation>
    <scope>IDENTIFICATION</scope>
</reference>
<feature type="compositionally biased region" description="Basic and acidic residues" evidence="10">
    <location>
        <begin position="86"/>
        <end position="95"/>
    </location>
</feature>
<dbReference type="InParanoid" id="F6WNH2"/>
<evidence type="ECO:0000256" key="1">
    <source>
        <dbReference type="ARBA" id="ARBA00004604"/>
    </source>
</evidence>
<dbReference type="GO" id="GO:0006364">
    <property type="term" value="P:rRNA processing"/>
    <property type="evidence" value="ECO:0007669"/>
    <property type="project" value="UniProtKB-UniRule"/>
</dbReference>
<feature type="compositionally biased region" description="Basic and acidic residues" evidence="10">
    <location>
        <begin position="167"/>
        <end position="184"/>
    </location>
</feature>
<sequence length="315" mass="35945">MFDCSEWDETDQGSELCDELFGDVSKSIPAREISGHTTKTDQITRKQWKLKQKNKRKCKNKFRTIEKKQEMEVEKTCSETNKQSKSMKESTKEKIPNPACPDVVQPNRKTKASKRIGKPLNDGNPQSKKKVKSLTTQEKDSENKISLKEKPNDVNPQNKKKVQNKTMQEKDNESKTTLKETKPTQNLKDRLVKKLESSRFRFINEQIYSQSSEATIKTFSSDQSAFEIYHRGFTAQVATWPVNPLDLIIKWIKERSPKLVIADFGCGEAELAKRVKNKVHSFDLVAVNDQVTVADISNVPLTDASMDVVVFSLSL</sequence>
<feature type="region of interest" description="Disordered" evidence="10">
    <location>
        <begin position="30"/>
        <end position="184"/>
    </location>
</feature>
<dbReference type="GO" id="GO:0032259">
    <property type="term" value="P:methylation"/>
    <property type="evidence" value="ECO:0007669"/>
    <property type="project" value="UniProtKB-KW"/>
</dbReference>
<comment type="similarity">
    <text evidence="2 9">Belongs to the methyltransferase superfamily. RRP8 family.</text>
</comment>
<name>F6WNH2_CIOIN</name>
<feature type="compositionally biased region" description="Basic and acidic residues" evidence="10">
    <location>
        <begin position="63"/>
        <end position="77"/>
    </location>
</feature>
<dbReference type="FunFam" id="3.40.50.150:FF:001135">
    <property type="match status" value="1"/>
</dbReference>
<protein>
    <recommendedName>
        <fullName evidence="3 9">Ribosomal RNA-processing protein 8</fullName>
        <ecNumber evidence="9">2.1.1.-</ecNumber>
    </recommendedName>
</protein>
<feature type="compositionally biased region" description="Basic and acidic residues" evidence="10">
    <location>
        <begin position="137"/>
        <end position="152"/>
    </location>
</feature>
<dbReference type="OMA" id="QVATWPV"/>
<evidence type="ECO:0000256" key="8">
    <source>
        <dbReference type="ARBA" id="ARBA00023242"/>
    </source>
</evidence>
<dbReference type="HOGENOM" id="CLU_884363_0_0_1"/>
<evidence type="ECO:0000256" key="9">
    <source>
        <dbReference type="RuleBase" id="RU365074"/>
    </source>
</evidence>
<organism evidence="11 12">
    <name type="scientific">Ciona intestinalis</name>
    <name type="common">Transparent sea squirt</name>
    <name type="synonym">Ascidia intestinalis</name>
    <dbReference type="NCBI Taxonomy" id="7719"/>
    <lineage>
        <taxon>Eukaryota</taxon>
        <taxon>Metazoa</taxon>
        <taxon>Chordata</taxon>
        <taxon>Tunicata</taxon>
        <taxon>Ascidiacea</taxon>
        <taxon>Phlebobranchia</taxon>
        <taxon>Cionidae</taxon>
        <taxon>Ciona</taxon>
    </lineage>
</organism>
<evidence type="ECO:0000256" key="10">
    <source>
        <dbReference type="SAM" id="MobiDB-lite"/>
    </source>
</evidence>
<evidence type="ECO:0000313" key="12">
    <source>
        <dbReference type="Proteomes" id="UP000008144"/>
    </source>
</evidence>
<dbReference type="GeneTree" id="ENSGT00390000006189"/>
<reference evidence="11" key="2">
    <citation type="journal article" date="2008" name="Genome Biol.">
        <title>Improved genome assembly and evidence-based global gene model set for the chordate Ciona intestinalis: new insight into intron and operon populations.</title>
        <authorList>
            <person name="Satou Y."/>
            <person name="Mineta K."/>
            <person name="Ogasawara M."/>
            <person name="Sasakura Y."/>
            <person name="Shoguchi E."/>
            <person name="Ueno K."/>
            <person name="Yamada L."/>
            <person name="Matsumoto J."/>
            <person name="Wasserscheid J."/>
            <person name="Dewar K."/>
            <person name="Wiley G.B."/>
            <person name="Macmil S.L."/>
            <person name="Roe B.A."/>
            <person name="Zeller R.W."/>
            <person name="Hastings K.E."/>
            <person name="Lemaire P."/>
            <person name="Lindquist E."/>
            <person name="Endo T."/>
            <person name="Hotta K."/>
            <person name="Inaba K."/>
        </authorList>
    </citation>
    <scope>NUCLEOTIDE SEQUENCE [LARGE SCALE GENOMIC DNA]</scope>
    <source>
        <strain evidence="11">wild type</strain>
    </source>
</reference>
<keyword evidence="6 9" id="KW-0808">Transferase</keyword>